<dbReference type="InterPro" id="IPR053144">
    <property type="entry name" value="Acetyltransferase_Butenolide"/>
</dbReference>
<dbReference type="AlphaFoldDB" id="A0A1S1PZZ2"/>
<dbReference type="Gene3D" id="3.40.630.30">
    <property type="match status" value="1"/>
</dbReference>
<gene>
    <name evidence="2" type="ORF">BBK14_22170</name>
</gene>
<comment type="caution">
    <text evidence="2">The sequence shown here is derived from an EMBL/GenBank/DDBJ whole genome shotgun (WGS) entry which is preliminary data.</text>
</comment>
<dbReference type="PROSITE" id="PS51186">
    <property type="entry name" value="GNAT"/>
    <property type="match status" value="1"/>
</dbReference>
<keyword evidence="3" id="KW-1185">Reference proteome</keyword>
<reference evidence="3" key="1">
    <citation type="submission" date="2016-07" db="EMBL/GenBank/DDBJ databases">
        <title>Frankia sp. NRRL B-16219 Genome sequencing.</title>
        <authorList>
            <person name="Ghodhbane-Gtari F."/>
            <person name="Swanson E."/>
            <person name="Gueddou A."/>
            <person name="Louati M."/>
            <person name="Nouioui I."/>
            <person name="Hezbri K."/>
            <person name="Abebe-Akele F."/>
            <person name="Simpson S."/>
            <person name="Morris K."/>
            <person name="Thomas K."/>
            <person name="Gtari M."/>
            <person name="Tisa L.S."/>
        </authorList>
    </citation>
    <scope>NUCLEOTIDE SEQUENCE [LARGE SCALE GENOMIC DNA]</scope>
    <source>
        <strain evidence="3">NRRL B-16219</strain>
    </source>
</reference>
<protein>
    <submittedName>
        <fullName evidence="2">GCN5 family acetyltransferase</fullName>
    </submittedName>
</protein>
<dbReference type="RefSeq" id="WP_071065319.1">
    <property type="nucleotide sequence ID" value="NZ_MAXA01000230.1"/>
</dbReference>
<evidence type="ECO:0000259" key="1">
    <source>
        <dbReference type="PROSITE" id="PS51186"/>
    </source>
</evidence>
<evidence type="ECO:0000313" key="2">
    <source>
        <dbReference type="EMBL" id="OHV25454.1"/>
    </source>
</evidence>
<sequence length="177" mass="19826">MKNVITSLDRPANPPWQPLQAEGWKLSDSPELLDRHQVWRWLSLEAAWSRGRSQEAVNTSLDHSLTVGVYDPAGRQRGVARCVTDRVAVGFIDDVYVDADHRGKGVGRWLVCGLLQHRLLRGISQFTLVTEDAHAHYAASGFTPLTKLQRWMQWRRDTGSAYTPDPWAPGSPPSSVS</sequence>
<dbReference type="EMBL" id="MAXA01000230">
    <property type="protein sequence ID" value="OHV25454.1"/>
    <property type="molecule type" value="Genomic_DNA"/>
</dbReference>
<dbReference type="Proteomes" id="UP000179769">
    <property type="component" value="Unassembled WGS sequence"/>
</dbReference>
<dbReference type="InterPro" id="IPR016181">
    <property type="entry name" value="Acyl_CoA_acyltransferase"/>
</dbReference>
<accession>A0A1S1PZZ2</accession>
<dbReference type="GO" id="GO:0016747">
    <property type="term" value="F:acyltransferase activity, transferring groups other than amino-acyl groups"/>
    <property type="evidence" value="ECO:0007669"/>
    <property type="project" value="InterPro"/>
</dbReference>
<dbReference type="SUPFAM" id="SSF55729">
    <property type="entry name" value="Acyl-CoA N-acyltransferases (Nat)"/>
    <property type="match status" value="1"/>
</dbReference>
<dbReference type="PANTHER" id="PTHR43233:SF1">
    <property type="entry name" value="FAMILY N-ACETYLTRANSFERASE, PUTATIVE (AFU_ORTHOLOGUE AFUA_6G03350)-RELATED"/>
    <property type="match status" value="1"/>
</dbReference>
<dbReference type="InterPro" id="IPR000182">
    <property type="entry name" value="GNAT_dom"/>
</dbReference>
<dbReference type="CDD" id="cd04301">
    <property type="entry name" value="NAT_SF"/>
    <property type="match status" value="1"/>
</dbReference>
<evidence type="ECO:0000313" key="3">
    <source>
        <dbReference type="Proteomes" id="UP000179769"/>
    </source>
</evidence>
<organism evidence="2 3">
    <name type="scientific">Parafrankia soli</name>
    <dbReference type="NCBI Taxonomy" id="2599596"/>
    <lineage>
        <taxon>Bacteria</taxon>
        <taxon>Bacillati</taxon>
        <taxon>Actinomycetota</taxon>
        <taxon>Actinomycetes</taxon>
        <taxon>Frankiales</taxon>
        <taxon>Frankiaceae</taxon>
        <taxon>Parafrankia</taxon>
    </lineage>
</organism>
<keyword evidence="2" id="KW-0808">Transferase</keyword>
<feature type="domain" description="N-acetyltransferase" evidence="1">
    <location>
        <begin position="24"/>
        <end position="169"/>
    </location>
</feature>
<proteinExistence type="predicted"/>
<dbReference type="PANTHER" id="PTHR43233">
    <property type="entry name" value="FAMILY N-ACETYLTRANSFERASE, PUTATIVE (AFU_ORTHOLOGUE AFUA_6G03350)-RELATED"/>
    <property type="match status" value="1"/>
</dbReference>
<dbReference type="Pfam" id="PF00583">
    <property type="entry name" value="Acetyltransf_1"/>
    <property type="match status" value="1"/>
</dbReference>
<dbReference type="OrthoDB" id="3216107at2"/>
<name>A0A1S1PZZ2_9ACTN</name>